<dbReference type="Gene3D" id="1.10.150.130">
    <property type="match status" value="1"/>
</dbReference>
<dbReference type="InterPro" id="IPR013762">
    <property type="entry name" value="Integrase-like_cat_sf"/>
</dbReference>
<dbReference type="Pfam" id="PF02899">
    <property type="entry name" value="Phage_int_SAM_1"/>
    <property type="match status" value="1"/>
</dbReference>
<dbReference type="PANTHER" id="PTHR30349">
    <property type="entry name" value="PHAGE INTEGRASE-RELATED"/>
    <property type="match status" value="1"/>
</dbReference>
<name>A0ABR8C2G5_APHFL</name>
<dbReference type="InterPro" id="IPR002104">
    <property type="entry name" value="Integrase_catalytic"/>
</dbReference>
<comment type="similarity">
    <text evidence="1">Belongs to the 'phage' integrase family.</text>
</comment>
<evidence type="ECO:0000259" key="6">
    <source>
        <dbReference type="PROSITE" id="PS51898"/>
    </source>
</evidence>
<sequence length="332" mass="36569">MNTIVLINNNLESSLATPIGSRFTHIDSRQDTDVLNQLLADKRAETTRRAYLSDINNFFNLMTGDTANHDAVLEFLHLSQGQAVATVLKYKAALINKGLKEATVNRRIAAIKSLVVFGRKVGVCNYSLEDVKGEKTAKYRDTTGVDAPTFKLILQQCDLNTVKGIRDYAILRLLWGNALRRGEVSKLNVGDFDPTAKTLRILGKGKGTQYQTIDLSPAAVESINNWLSVRGKVAAGTPLFSALDNAHRGHRLTGDAIRKIVCEYSQNAGIAKAMSPHRVRHSAITAALDATGGDVRKVQKLSRHSKLDTLMIYDDNRKRDQGEVSNLLDDLL</sequence>
<accession>A0ABR8C2G5</accession>
<dbReference type="InterPro" id="IPR044068">
    <property type="entry name" value="CB"/>
</dbReference>
<keyword evidence="3 5" id="KW-0238">DNA-binding</keyword>
<comment type="caution">
    <text evidence="8">The sequence shown here is derived from an EMBL/GenBank/DDBJ whole genome shotgun (WGS) entry which is preliminary data.</text>
</comment>
<keyword evidence="2" id="KW-0229">DNA integration</keyword>
<dbReference type="Pfam" id="PF00589">
    <property type="entry name" value="Phage_integrase"/>
    <property type="match status" value="1"/>
</dbReference>
<evidence type="ECO:0000256" key="2">
    <source>
        <dbReference type="ARBA" id="ARBA00022908"/>
    </source>
</evidence>
<dbReference type="SUPFAM" id="SSF56349">
    <property type="entry name" value="DNA breaking-rejoining enzymes"/>
    <property type="match status" value="1"/>
</dbReference>
<gene>
    <name evidence="8" type="ORF">H6F99_24545</name>
</gene>
<dbReference type="PROSITE" id="PS51898">
    <property type="entry name" value="TYR_RECOMBINASE"/>
    <property type="match status" value="1"/>
</dbReference>
<dbReference type="InterPro" id="IPR050090">
    <property type="entry name" value="Tyrosine_recombinase_XerCD"/>
</dbReference>
<dbReference type="Gene3D" id="1.10.443.10">
    <property type="entry name" value="Intergrase catalytic core"/>
    <property type="match status" value="1"/>
</dbReference>
<evidence type="ECO:0000256" key="5">
    <source>
        <dbReference type="PROSITE-ProRule" id="PRU01248"/>
    </source>
</evidence>
<dbReference type="InterPro" id="IPR011010">
    <property type="entry name" value="DNA_brk_join_enz"/>
</dbReference>
<feature type="domain" description="Core-binding (CB)" evidence="7">
    <location>
        <begin position="29"/>
        <end position="119"/>
    </location>
</feature>
<dbReference type="InterPro" id="IPR010998">
    <property type="entry name" value="Integrase_recombinase_N"/>
</dbReference>
<feature type="domain" description="Tyr recombinase" evidence="6">
    <location>
        <begin position="140"/>
        <end position="326"/>
    </location>
</feature>
<dbReference type="CDD" id="cd01195">
    <property type="entry name" value="INT_C_like_5"/>
    <property type="match status" value="1"/>
</dbReference>
<evidence type="ECO:0000256" key="4">
    <source>
        <dbReference type="ARBA" id="ARBA00023172"/>
    </source>
</evidence>
<reference evidence="8 9" key="1">
    <citation type="journal article" date="2020" name="ISME J.">
        <title>Comparative genomics reveals insights into cyanobacterial evolution and habitat adaptation.</title>
        <authorList>
            <person name="Chen M.Y."/>
            <person name="Teng W.K."/>
            <person name="Zhao L."/>
            <person name="Hu C.X."/>
            <person name="Zhou Y.K."/>
            <person name="Han B.P."/>
            <person name="Song L.R."/>
            <person name="Shu W.S."/>
        </authorList>
    </citation>
    <scope>NUCLEOTIDE SEQUENCE [LARGE SCALE GENOMIC DNA]</scope>
    <source>
        <strain evidence="8 9">FACHB-1040</strain>
    </source>
</reference>
<evidence type="ECO:0000256" key="3">
    <source>
        <dbReference type="ARBA" id="ARBA00023125"/>
    </source>
</evidence>
<dbReference type="RefSeq" id="WP_190384506.1">
    <property type="nucleotide sequence ID" value="NZ_JACJQT010000107.1"/>
</dbReference>
<protein>
    <submittedName>
        <fullName evidence="8">Tyrosine-type recombinase/integrase</fullName>
    </submittedName>
</protein>
<dbReference type="EMBL" id="JACJQT010000107">
    <property type="protein sequence ID" value="MBD2281323.1"/>
    <property type="molecule type" value="Genomic_DNA"/>
</dbReference>
<proteinExistence type="inferred from homology"/>
<evidence type="ECO:0000256" key="1">
    <source>
        <dbReference type="ARBA" id="ARBA00008857"/>
    </source>
</evidence>
<evidence type="ECO:0000259" key="7">
    <source>
        <dbReference type="PROSITE" id="PS51900"/>
    </source>
</evidence>
<dbReference type="PROSITE" id="PS51900">
    <property type="entry name" value="CB"/>
    <property type="match status" value="1"/>
</dbReference>
<dbReference type="Proteomes" id="UP000606721">
    <property type="component" value="Unassembled WGS sequence"/>
</dbReference>
<dbReference type="PANTHER" id="PTHR30349:SF64">
    <property type="entry name" value="PROPHAGE INTEGRASE INTD-RELATED"/>
    <property type="match status" value="1"/>
</dbReference>
<dbReference type="InterPro" id="IPR004107">
    <property type="entry name" value="Integrase_SAM-like_N"/>
</dbReference>
<organism evidence="8 9">
    <name type="scientific">Aphanizomenon flos-aquae FACHB-1040</name>
    <dbReference type="NCBI Taxonomy" id="2692887"/>
    <lineage>
        <taxon>Bacteria</taxon>
        <taxon>Bacillati</taxon>
        <taxon>Cyanobacteriota</taxon>
        <taxon>Cyanophyceae</taxon>
        <taxon>Nostocales</taxon>
        <taxon>Aphanizomenonaceae</taxon>
        <taxon>Aphanizomenon</taxon>
    </lineage>
</organism>
<keyword evidence="4" id="KW-0233">DNA recombination</keyword>
<evidence type="ECO:0000313" key="8">
    <source>
        <dbReference type="EMBL" id="MBD2281323.1"/>
    </source>
</evidence>
<evidence type="ECO:0000313" key="9">
    <source>
        <dbReference type="Proteomes" id="UP000606721"/>
    </source>
</evidence>
<keyword evidence="9" id="KW-1185">Reference proteome</keyword>